<gene>
    <name evidence="6" type="ORF">NCTC11967_04487</name>
</gene>
<dbReference type="Pfam" id="PF06744">
    <property type="entry name" value="IcmF_C"/>
    <property type="match status" value="1"/>
</dbReference>
<evidence type="ECO:0000259" key="2">
    <source>
        <dbReference type="Pfam" id="PF06744"/>
    </source>
</evidence>
<dbReference type="Proteomes" id="UP000251313">
    <property type="component" value="Unassembled WGS sequence"/>
</dbReference>
<evidence type="ECO:0000256" key="1">
    <source>
        <dbReference type="SAM" id="Phobius"/>
    </source>
</evidence>
<proteinExistence type="predicted"/>
<comment type="caution">
    <text evidence="6">The sequence shown here is derived from an EMBL/GenBank/DDBJ whole genome shotgun (WGS) entry which is preliminary data.</text>
</comment>
<dbReference type="EMBL" id="UAVL01000021">
    <property type="protein sequence ID" value="SQA65456.1"/>
    <property type="molecule type" value="Genomic_DNA"/>
</dbReference>
<dbReference type="PANTHER" id="PTHR36153:SF5">
    <property type="entry name" value="EXPORTED PROTEIN"/>
    <property type="match status" value="1"/>
</dbReference>
<feature type="transmembrane region" description="Helical" evidence="1">
    <location>
        <begin position="26"/>
        <end position="43"/>
    </location>
</feature>
<dbReference type="PANTHER" id="PTHR36153">
    <property type="entry name" value="INNER MEMBRANE PROTEIN-RELATED"/>
    <property type="match status" value="1"/>
</dbReference>
<feature type="domain" description="IcmF-related" evidence="3">
    <location>
        <begin position="501"/>
        <end position="813"/>
    </location>
</feature>
<feature type="domain" description="Type VI secretion system component TssM1 N-terminal" evidence="4">
    <location>
        <begin position="197"/>
        <end position="448"/>
    </location>
</feature>
<dbReference type="Pfam" id="PF14331">
    <property type="entry name" value="IcmF-related_N"/>
    <property type="match status" value="1"/>
</dbReference>
<dbReference type="AlphaFoldDB" id="A0AB38G2A7"/>
<dbReference type="Pfam" id="PF06761">
    <property type="entry name" value="IcmF-related"/>
    <property type="match status" value="1"/>
</dbReference>
<name>A0AB38G2A7_9ENTR</name>
<organism evidence="6 7">
    <name type="scientific">Yokenella regensburgei</name>
    <dbReference type="NCBI Taxonomy" id="158877"/>
    <lineage>
        <taxon>Bacteria</taxon>
        <taxon>Pseudomonadati</taxon>
        <taxon>Pseudomonadota</taxon>
        <taxon>Gammaproteobacteria</taxon>
        <taxon>Enterobacterales</taxon>
        <taxon>Enterobacteriaceae</taxon>
        <taxon>Yokenella</taxon>
    </lineage>
</organism>
<feature type="domain" description="Type VI secretion system component TssM1 helical" evidence="5">
    <location>
        <begin position="930"/>
        <end position="999"/>
    </location>
</feature>
<feature type="transmembrane region" description="Helical" evidence="1">
    <location>
        <begin position="63"/>
        <end position="83"/>
    </location>
</feature>
<dbReference type="InterPro" id="IPR009612">
    <property type="entry name" value="IcmF-rel"/>
</dbReference>
<feature type="domain" description="Type VI secretion system IcmF C-terminal" evidence="2">
    <location>
        <begin position="1033"/>
        <end position="1136"/>
    </location>
</feature>
<feature type="transmembrane region" description="Helical" evidence="1">
    <location>
        <begin position="445"/>
        <end position="467"/>
    </location>
</feature>
<keyword evidence="1" id="KW-0812">Transmembrane</keyword>
<evidence type="ECO:0000313" key="7">
    <source>
        <dbReference type="Proteomes" id="UP000251313"/>
    </source>
</evidence>
<keyword evidence="1" id="KW-1133">Transmembrane helix</keyword>
<dbReference type="InterPro" id="IPR017731">
    <property type="entry name" value="TssM1-like"/>
</dbReference>
<dbReference type="InterPro" id="IPR025743">
    <property type="entry name" value="TssM1_N"/>
</dbReference>
<dbReference type="InterPro" id="IPR053156">
    <property type="entry name" value="T6SS_TssM-like"/>
</dbReference>
<dbReference type="InterPro" id="IPR048677">
    <property type="entry name" value="TssM1_hel"/>
</dbReference>
<evidence type="ECO:0000259" key="3">
    <source>
        <dbReference type="Pfam" id="PF06761"/>
    </source>
</evidence>
<dbReference type="InterPro" id="IPR010623">
    <property type="entry name" value="IcmF_C"/>
</dbReference>
<keyword evidence="1" id="KW-0472">Membrane</keyword>
<dbReference type="NCBIfam" id="TIGR03348">
    <property type="entry name" value="VI_IcmF"/>
    <property type="match status" value="1"/>
</dbReference>
<accession>A0AB38G2A7</accession>
<protein>
    <submittedName>
        <fullName evidence="6">Uncharacterized protein conserved in bacteria</fullName>
    </submittedName>
</protein>
<sequence>MSRMSSILKKTVSPVSWGAIRIRPSWWLAAMVLWIVVLLTIWWTGPYLVIQGAFPFAGLWPRMIFTLFWLWLLCVAILGRFWYRIRRQRKPGARPQAIEKQQRFLNAWLLALNQQSASHNNRPWFLMLGLPRSGKSSLLQRACPASKLNARLNHELATLHKGQKVDCWLGDEAVVVDPDGDLLFQPQMSGEDDASPDARLWHHLLGWLTNRCSRQPLNGLVLMLDVAWLSTAGATRRRHCAQLLRERLQDIASTTHTRLPVYVVITHVDNLDGFSAFSQQLDPAARQSLLGVRFSTEALQDRGYPDDIAAFIDLWLNDLTGFLRATSLAHTGNDSAVSAFLFIRQLAGLKPFIQTLLEEIVPDDSAALFPLQGLWLSSVYQQGVTSDAFADAVSRRYSLPVPLHAATQGDSTTFFVRDFFTRIVFPGANLTGENRQYQRTRRRRMAMLSGVTLLAVVLSLMTLHHFYRLNATAGHQVLTRVQRFSATDERATPQTSPVSQLPRLNLIREAALSYGDYRSRNPLFADMGLYQGARIGPCVETSYLALLQQQFLPAVLAGLVQDLQQAPAASEEKMSVLRVMRMTEDASGRSIPLVEQYMAWRWQKAFPEQGQVQQQLMQHLDYALRHTDWHQARSQKVPAAVSAWKPFAQPVADAQQELSRQPLYQRMYQGLMVRATATLPPDLRVQDETGQSFDSVFVLRDAHAGTVPRLFTWSGYRDFFRGQNSTLFDLTGLDAWVLGQHEQVQLSEADRSEIQRQVSDRYISDYTGHWQKLLSALDIQPFDSPEQALSVLNTITGDEQPFRHIVSLLSDNTAVRPLTGKGEAQQRDTLSRIARPFTQLDDTLKGHGDSAPLIQGVNQQLIALAQWLEQINSAGDPGAAAFKALQLRQSDPYKDPAFSLQQYARGLPSPLDRWVSQIATQVADVTTSLAMSSLNQAWSEQVLTPFNDTLADRYPFNPTSSQDASLSEVTRFLAPGGTLDGFYQTQLKPLLDSGVLKQETGNASLQELIRQLAQAQLIRDALFNAQGQPEVHFVVEPIELTANKRRGVLNLDGQRVEYSHGLRQKVPLVWPNALRDGAESKLTLIPDDGTRSPRSLGFTGPWAMFRLLDAASRTQVSRGSFDVRFGVDDGAMTWRVWSDADHSPFSTGLFSQFRLPETLY</sequence>
<evidence type="ECO:0000259" key="5">
    <source>
        <dbReference type="Pfam" id="PF21070"/>
    </source>
</evidence>
<evidence type="ECO:0000313" key="6">
    <source>
        <dbReference type="EMBL" id="SQA65456.1"/>
    </source>
</evidence>
<reference evidence="6 7" key="1">
    <citation type="submission" date="2018-06" db="EMBL/GenBank/DDBJ databases">
        <authorList>
            <consortium name="Pathogen Informatics"/>
            <person name="Doyle S."/>
        </authorList>
    </citation>
    <scope>NUCLEOTIDE SEQUENCE [LARGE SCALE GENOMIC DNA]</scope>
    <source>
        <strain evidence="6 7">NCTC11967</strain>
    </source>
</reference>
<evidence type="ECO:0000259" key="4">
    <source>
        <dbReference type="Pfam" id="PF14331"/>
    </source>
</evidence>
<dbReference type="Pfam" id="PF21070">
    <property type="entry name" value="IcmF_helical"/>
    <property type="match status" value="1"/>
</dbReference>